<evidence type="ECO:0000256" key="2">
    <source>
        <dbReference type="ARBA" id="ARBA00023121"/>
    </source>
</evidence>
<keyword evidence="4" id="KW-1185">Reference proteome</keyword>
<evidence type="ECO:0000313" key="4">
    <source>
        <dbReference type="Proteomes" id="UP000191200"/>
    </source>
</evidence>
<accession>A0A1J0A375</accession>
<dbReference type="RefSeq" id="WP_071455941.1">
    <property type="nucleotide sequence ID" value="NZ_CP017267.1"/>
</dbReference>
<sequence>MTYKFDLLVDSCCDLSYELLQETGIRKISMTIQLDGKEYLDDFQETLDYKWFMSELKNGATPTTSQINIGNYLDIFRDYASGNQPLLYVCFSSGLSGSYNNALTALAMLEEESGSSVPITIVDSLAASLGEGLIIENVLSLRRQKKELSEVLDWLQTNIPRVHSWVTVDDLKHLERGGRISKTSAMLGSMIKVKPTICMNAEGKLINTGKVRGRKHSLDKIVELTKDTIENETTQDILIAYAGDEESGEALKKILEEKINVQSVSVRRMGPTIASHTGYGALAIFSFGKEK</sequence>
<dbReference type="PANTHER" id="PTHR33434:SF3">
    <property type="entry name" value="DEGV DOMAIN-CONTAINING PROTEIN YITS"/>
    <property type="match status" value="1"/>
</dbReference>
<evidence type="ECO:0000313" key="3">
    <source>
        <dbReference type="EMBL" id="APB30380.1"/>
    </source>
</evidence>
<dbReference type="InterPro" id="IPR043168">
    <property type="entry name" value="DegV_C"/>
</dbReference>
<dbReference type="EMBL" id="CP017267">
    <property type="protein sequence ID" value="APB30380.1"/>
    <property type="molecule type" value="Genomic_DNA"/>
</dbReference>
<dbReference type="AlphaFoldDB" id="A0A1J0A375"/>
<dbReference type="GO" id="GO:0008289">
    <property type="term" value="F:lipid binding"/>
    <property type="evidence" value="ECO:0007669"/>
    <property type="project" value="UniProtKB-KW"/>
</dbReference>
<dbReference type="KEGG" id="vte:BHY08_00075"/>
<dbReference type="Gene3D" id="3.40.50.10170">
    <property type="match status" value="1"/>
</dbReference>
<dbReference type="Gene3D" id="3.30.1180.10">
    <property type="match status" value="1"/>
</dbReference>
<dbReference type="SUPFAM" id="SSF82549">
    <property type="entry name" value="DAK1/DegV-like"/>
    <property type="match status" value="1"/>
</dbReference>
<gene>
    <name evidence="3" type="ORF">BHY08_00075</name>
</gene>
<proteinExistence type="predicted"/>
<dbReference type="Pfam" id="PF02645">
    <property type="entry name" value="DegV"/>
    <property type="match status" value="1"/>
</dbReference>
<protein>
    <submittedName>
        <fullName evidence="3">Fatty acid-binding protein DegV</fullName>
    </submittedName>
</protein>
<reference evidence="3 4" key="1">
    <citation type="submission" date="2016-09" db="EMBL/GenBank/DDBJ databases">
        <title>Vagococcus teuberi sp. nov., isolated from the Malian artisanal sour milk fene.</title>
        <authorList>
            <person name="Wullschleger S."/>
            <person name="Seifert C."/>
            <person name="Baumgartner S."/>
            <person name="Lacroix C."/>
            <person name="Bonfoh B."/>
            <person name="Stevens M.J."/>
            <person name="Meile L."/>
        </authorList>
    </citation>
    <scope>NUCLEOTIDE SEQUENCE [LARGE SCALE GENOMIC DNA]</scope>
    <source>
        <strain evidence="3 4">DSM 21459</strain>
    </source>
</reference>
<dbReference type="STRING" id="519472.BHY08_00075"/>
<dbReference type="PANTHER" id="PTHR33434">
    <property type="entry name" value="DEGV DOMAIN-CONTAINING PROTEIN DR_1986-RELATED"/>
    <property type="match status" value="1"/>
</dbReference>
<dbReference type="InterPro" id="IPR050270">
    <property type="entry name" value="DegV_domain_contain"/>
</dbReference>
<comment type="function">
    <text evidence="1">May bind long-chain fatty acids, such as palmitate, and may play a role in lipid transport or fatty acid metabolism.</text>
</comment>
<dbReference type="OrthoDB" id="9780660at2"/>
<dbReference type="InterPro" id="IPR003797">
    <property type="entry name" value="DegV"/>
</dbReference>
<dbReference type="Proteomes" id="UP000191200">
    <property type="component" value="Chromosome"/>
</dbReference>
<organism evidence="3 4">
    <name type="scientific">Vagococcus teuberi</name>
    <dbReference type="NCBI Taxonomy" id="519472"/>
    <lineage>
        <taxon>Bacteria</taxon>
        <taxon>Bacillati</taxon>
        <taxon>Bacillota</taxon>
        <taxon>Bacilli</taxon>
        <taxon>Lactobacillales</taxon>
        <taxon>Enterococcaceae</taxon>
        <taxon>Vagococcus</taxon>
    </lineage>
</organism>
<dbReference type="PROSITE" id="PS51482">
    <property type="entry name" value="DEGV"/>
    <property type="match status" value="1"/>
</dbReference>
<keyword evidence="2" id="KW-0446">Lipid-binding</keyword>
<dbReference type="NCBIfam" id="TIGR00762">
    <property type="entry name" value="DegV"/>
    <property type="match status" value="1"/>
</dbReference>
<evidence type="ECO:0000256" key="1">
    <source>
        <dbReference type="ARBA" id="ARBA00003238"/>
    </source>
</evidence>
<name>A0A1J0A375_9ENTE</name>